<dbReference type="CDD" id="cd23992">
    <property type="entry name" value="PBP_GOBP"/>
    <property type="match status" value="2"/>
</dbReference>
<evidence type="ECO:0000256" key="5">
    <source>
        <dbReference type="SAM" id="SignalP"/>
    </source>
</evidence>
<proteinExistence type="inferred from homology"/>
<dbReference type="Gene3D" id="1.10.238.20">
    <property type="entry name" value="Pheromone/general odorant binding protein domain"/>
    <property type="match status" value="2"/>
</dbReference>
<dbReference type="InterPro" id="IPR006170">
    <property type="entry name" value="PBP/GOBP"/>
</dbReference>
<dbReference type="InterPro" id="IPR036728">
    <property type="entry name" value="PBP_GOBP_sf"/>
</dbReference>
<accession>A0A336LR27</accession>
<dbReference type="EMBL" id="UFQT01000056">
    <property type="protein sequence ID" value="SSX19143.1"/>
    <property type="molecule type" value="Genomic_DNA"/>
</dbReference>
<dbReference type="PRINTS" id="PR00485">
    <property type="entry name" value="MEALWORMBTLB"/>
</dbReference>
<dbReference type="SMART" id="SM00708">
    <property type="entry name" value="PhBP"/>
    <property type="match status" value="2"/>
</dbReference>
<evidence type="ECO:0000313" key="6">
    <source>
        <dbReference type="EMBL" id="SSX19143.1"/>
    </source>
</evidence>
<gene>
    <name evidence="6" type="primary">CSON012293</name>
</gene>
<organism evidence="6">
    <name type="scientific">Culicoides sonorensis</name>
    <name type="common">Biting midge</name>
    <dbReference type="NCBI Taxonomy" id="179676"/>
    <lineage>
        <taxon>Eukaryota</taxon>
        <taxon>Metazoa</taxon>
        <taxon>Ecdysozoa</taxon>
        <taxon>Arthropoda</taxon>
        <taxon>Hexapoda</taxon>
        <taxon>Insecta</taxon>
        <taxon>Pterygota</taxon>
        <taxon>Neoptera</taxon>
        <taxon>Endopterygota</taxon>
        <taxon>Diptera</taxon>
        <taxon>Nematocera</taxon>
        <taxon>Chironomoidea</taxon>
        <taxon>Ceratopogonidae</taxon>
        <taxon>Ceratopogoninae</taxon>
        <taxon>Culicoides</taxon>
        <taxon>Monoculicoides</taxon>
    </lineage>
</organism>
<name>A0A336LR27_CULSO</name>
<dbReference type="FunFam" id="1.10.238.20:FF:000001">
    <property type="entry name" value="General odorant-binding protein lush"/>
    <property type="match status" value="2"/>
</dbReference>
<comment type="similarity">
    <text evidence="2">Belongs to the PBP/GOBP family.</text>
</comment>
<evidence type="ECO:0000256" key="3">
    <source>
        <dbReference type="ARBA" id="ARBA00022525"/>
    </source>
</evidence>
<reference evidence="6" key="1">
    <citation type="submission" date="2018-07" db="EMBL/GenBank/DDBJ databases">
        <authorList>
            <person name="Quirk P.G."/>
            <person name="Krulwich T.A."/>
        </authorList>
    </citation>
    <scope>NUCLEOTIDE SEQUENCE</scope>
</reference>
<feature type="signal peptide" evidence="5">
    <location>
        <begin position="1"/>
        <end position="18"/>
    </location>
</feature>
<dbReference type="VEuPathDB" id="VectorBase:CSON012293"/>
<dbReference type="PANTHER" id="PTHR11857:SF45">
    <property type="entry name" value="GENERAL ODORANT-BINDING PROTEIN 83A-RELATED"/>
    <property type="match status" value="1"/>
</dbReference>
<keyword evidence="3" id="KW-0964">Secreted</keyword>
<dbReference type="GO" id="GO:0005615">
    <property type="term" value="C:extracellular space"/>
    <property type="evidence" value="ECO:0007669"/>
    <property type="project" value="TreeGrafter"/>
</dbReference>
<dbReference type="GO" id="GO:0007608">
    <property type="term" value="P:sensory perception of smell"/>
    <property type="evidence" value="ECO:0007669"/>
    <property type="project" value="TreeGrafter"/>
</dbReference>
<evidence type="ECO:0000256" key="4">
    <source>
        <dbReference type="ARBA" id="ARBA00022729"/>
    </source>
</evidence>
<dbReference type="OMA" id="QWPPPAI"/>
<comment type="subcellular location">
    <subcellularLocation>
        <location evidence="1">Secreted</location>
    </subcellularLocation>
</comment>
<evidence type="ECO:0000256" key="1">
    <source>
        <dbReference type="ARBA" id="ARBA00004613"/>
    </source>
</evidence>
<dbReference type="AlphaFoldDB" id="A0A336LR27"/>
<protein>
    <submittedName>
        <fullName evidence="6">CSON012293 protein</fullName>
    </submittedName>
</protein>
<dbReference type="PANTHER" id="PTHR11857">
    <property type="entry name" value="ODORANT BINDING PROTEIN-RELATED"/>
    <property type="match status" value="1"/>
</dbReference>
<dbReference type="SUPFAM" id="SSF47565">
    <property type="entry name" value="Insect pheromone/odorant-binding proteins"/>
    <property type="match status" value="2"/>
</dbReference>
<dbReference type="Pfam" id="PF01395">
    <property type="entry name" value="PBP_GOBP"/>
    <property type="match status" value="2"/>
</dbReference>
<dbReference type="GO" id="GO:0005549">
    <property type="term" value="F:odorant binding"/>
    <property type="evidence" value="ECO:0007669"/>
    <property type="project" value="InterPro"/>
</dbReference>
<evidence type="ECO:0000256" key="2">
    <source>
        <dbReference type="ARBA" id="ARBA00008098"/>
    </source>
</evidence>
<sequence>MKFLISLIFASLGGLIVAQDQVVPRRDAEYPPPELLQALKPIHDICVKKTGVTEEAIKEFSDGQIHEDEKLKCYMHCVFHESMVLDDKGEVHLEKLHDSLPDSMHDIALHMGKRCLYPKGDTQCERAFWLHKCWKSADPKNFMESSALNRENKMKLIISLTFLLIGDISAQDKVIPRRDAEYPPPEVVEALKPIHDVCVKKTGVTEEAIKEFSDGEIHEDENLKCYMNCLFHEGGVVDDNGEIHFEKLFHAIPVSMRQVAIQMGKKCLLPKGETQCDRAFWLNKCWKTADPMHYFLL</sequence>
<keyword evidence="4 5" id="KW-0732">Signal</keyword>
<feature type="chain" id="PRO_5016328307" evidence="5">
    <location>
        <begin position="19"/>
        <end position="297"/>
    </location>
</feature>